<feature type="transmembrane region" description="Helical" evidence="1">
    <location>
        <begin position="6"/>
        <end position="23"/>
    </location>
</feature>
<proteinExistence type="predicted"/>
<feature type="transmembrane region" description="Helical" evidence="1">
    <location>
        <begin position="121"/>
        <end position="142"/>
    </location>
</feature>
<organism evidence="2 3">
    <name type="scientific">Runella slithyformis (strain ATCC 29530 / DSM 19594 / LMG 11500 / NCIMB 11436 / LSU 4)</name>
    <dbReference type="NCBI Taxonomy" id="761193"/>
    <lineage>
        <taxon>Bacteria</taxon>
        <taxon>Pseudomonadati</taxon>
        <taxon>Bacteroidota</taxon>
        <taxon>Cytophagia</taxon>
        <taxon>Cytophagales</taxon>
        <taxon>Spirosomataceae</taxon>
        <taxon>Runella</taxon>
    </lineage>
</organism>
<reference evidence="3" key="1">
    <citation type="submission" date="2011-06" db="EMBL/GenBank/DDBJ databases">
        <title>The complete genome of chromosome of Runella slithyformis DSM 19594.</title>
        <authorList>
            <consortium name="US DOE Joint Genome Institute (JGI-PGF)"/>
            <person name="Lucas S."/>
            <person name="Han J."/>
            <person name="Lapidus A."/>
            <person name="Bruce D."/>
            <person name="Goodwin L."/>
            <person name="Pitluck S."/>
            <person name="Peters L."/>
            <person name="Kyrpides N."/>
            <person name="Mavromatis K."/>
            <person name="Ivanova N."/>
            <person name="Ovchinnikova G."/>
            <person name="Zhang X."/>
            <person name="Misra M."/>
            <person name="Detter J.C."/>
            <person name="Tapia R."/>
            <person name="Han C."/>
            <person name="Land M."/>
            <person name="Hauser L."/>
            <person name="Markowitz V."/>
            <person name="Cheng J.-F."/>
            <person name="Hugenholtz P."/>
            <person name="Woyke T."/>
            <person name="Wu D."/>
            <person name="Tindall B."/>
            <person name="Faehrich R."/>
            <person name="Brambilla E."/>
            <person name="Klenk H.-P."/>
            <person name="Eisen J.A."/>
        </authorList>
    </citation>
    <scope>NUCLEOTIDE SEQUENCE [LARGE SCALE GENOMIC DNA]</scope>
    <source>
        <strain evidence="3">ATCC 29530 / DSM 19594 / LMG 11500 / NCIMB 11436 / LSU 4</strain>
    </source>
</reference>
<dbReference type="AlphaFoldDB" id="A0A7U3ZNH0"/>
<keyword evidence="3" id="KW-1185">Reference proteome</keyword>
<keyword evidence="1" id="KW-1133">Transmembrane helix</keyword>
<evidence type="ECO:0000313" key="3">
    <source>
        <dbReference type="Proteomes" id="UP000000493"/>
    </source>
</evidence>
<accession>A0A7U3ZNH0</accession>
<protein>
    <submittedName>
        <fullName evidence="2">Uncharacterized protein</fullName>
    </submittedName>
</protein>
<name>A0A7U3ZNH0_RUNSL</name>
<feature type="transmembrane region" description="Helical" evidence="1">
    <location>
        <begin position="87"/>
        <end position="109"/>
    </location>
</feature>
<sequence length="217" mass="25747">MFERFIAIAADFSIIIPFIYLLLKGKIPFTITDNLIYVYIVFTLVRNIASFITMMQGIYNIYVYNWYNLLSFGIIAVLYFQILNNLYFKILVIFALISLFAIAFVDYSTLFNVRTTVFNRFSYNASGCFTILFILFFLYELIRKLQVKKLTEYPLFWFSSGALLYYSGTIFPYIFIQYTFNNLANRNQYWMIDAVLSIIFSIFLCFSIWYMKPAKTT</sequence>
<feature type="transmembrane region" description="Helical" evidence="1">
    <location>
        <begin position="188"/>
        <end position="211"/>
    </location>
</feature>
<feature type="transmembrane region" description="Helical" evidence="1">
    <location>
        <begin position="154"/>
        <end position="176"/>
    </location>
</feature>
<evidence type="ECO:0000256" key="1">
    <source>
        <dbReference type="SAM" id="Phobius"/>
    </source>
</evidence>
<gene>
    <name evidence="2" type="ordered locus">Runsl_4110</name>
</gene>
<keyword evidence="1" id="KW-0812">Transmembrane</keyword>
<dbReference type="Proteomes" id="UP000000493">
    <property type="component" value="Chromosome"/>
</dbReference>
<keyword evidence="1" id="KW-0472">Membrane</keyword>
<evidence type="ECO:0000313" key="2">
    <source>
        <dbReference type="EMBL" id="AEI50457.1"/>
    </source>
</evidence>
<dbReference type="EMBL" id="CP002859">
    <property type="protein sequence ID" value="AEI50457.1"/>
    <property type="molecule type" value="Genomic_DNA"/>
</dbReference>
<feature type="transmembrane region" description="Helical" evidence="1">
    <location>
        <begin position="35"/>
        <end position="55"/>
    </location>
</feature>
<reference evidence="2 3" key="2">
    <citation type="journal article" date="2012" name="Stand. Genomic Sci.">
        <title>Complete genome sequence of the aquatic bacterium Runella slithyformis type strain (LSU 4(T)).</title>
        <authorList>
            <person name="Copeland A."/>
            <person name="Zhang X."/>
            <person name="Misra M."/>
            <person name="Lapidus A."/>
            <person name="Nolan M."/>
            <person name="Lucas S."/>
            <person name="Deshpande S."/>
            <person name="Cheng J.F."/>
            <person name="Tapia R."/>
            <person name="Goodwin L.A."/>
            <person name="Pitluck S."/>
            <person name="Liolios K."/>
            <person name="Pagani I."/>
            <person name="Ivanova N."/>
            <person name="Mikhailova N."/>
            <person name="Pati A."/>
            <person name="Chen A."/>
            <person name="Palaniappan K."/>
            <person name="Land M."/>
            <person name="Hauser L."/>
            <person name="Pan C."/>
            <person name="Jeffries C.D."/>
            <person name="Detter J.C."/>
            <person name="Brambilla E.M."/>
            <person name="Rohde M."/>
            <person name="Djao O.D."/>
            <person name="Goker M."/>
            <person name="Sikorski J."/>
            <person name="Tindall B.J."/>
            <person name="Woyke T."/>
            <person name="Bristow J."/>
            <person name="Eisen J.A."/>
            <person name="Markowitz V."/>
            <person name="Hugenholtz P."/>
            <person name="Kyrpides N.C."/>
            <person name="Klenk H.P."/>
            <person name="Mavromatis K."/>
        </authorList>
    </citation>
    <scope>NUCLEOTIDE SEQUENCE [LARGE SCALE GENOMIC DNA]</scope>
    <source>
        <strain evidence="3">ATCC 29530 / DSM 19594 / LMG 11500 / NCIMB 11436 / LSU 4</strain>
    </source>
</reference>
<feature type="transmembrane region" description="Helical" evidence="1">
    <location>
        <begin position="61"/>
        <end position="80"/>
    </location>
</feature>
<dbReference type="KEGG" id="rsi:Runsl_4110"/>